<evidence type="ECO:0000256" key="7">
    <source>
        <dbReference type="ARBA" id="ARBA00022989"/>
    </source>
</evidence>
<name>A0A7I4YF16_HAECO</name>
<keyword evidence="9 13" id="KW-0472">Membrane</keyword>
<dbReference type="GO" id="GO:0015271">
    <property type="term" value="F:outward rectifier potassium channel activity"/>
    <property type="evidence" value="ECO:0007669"/>
    <property type="project" value="TreeGrafter"/>
</dbReference>
<keyword evidence="10" id="KW-0407">Ion channel</keyword>
<dbReference type="InterPro" id="IPR003148">
    <property type="entry name" value="RCK_N"/>
</dbReference>
<dbReference type="Pfam" id="PF22614">
    <property type="entry name" value="Slo-like_RCK"/>
    <property type="match status" value="2"/>
</dbReference>
<dbReference type="InterPro" id="IPR013099">
    <property type="entry name" value="K_chnl_dom"/>
</dbReference>
<dbReference type="OrthoDB" id="257992at2759"/>
<evidence type="ECO:0000256" key="5">
    <source>
        <dbReference type="ARBA" id="ARBA00022826"/>
    </source>
</evidence>
<dbReference type="WBParaSite" id="HCON_00084890-00001">
    <property type="protein sequence ID" value="HCON_00084890-00001"/>
    <property type="gene ID" value="HCON_00084890"/>
</dbReference>
<comment type="catalytic activity">
    <reaction evidence="11">
        <text>K(+)(in) = K(+)(out)</text>
        <dbReference type="Rhea" id="RHEA:29463"/>
        <dbReference type="ChEBI" id="CHEBI:29103"/>
    </reaction>
</comment>
<evidence type="ECO:0000256" key="4">
    <source>
        <dbReference type="ARBA" id="ARBA00022692"/>
    </source>
</evidence>
<evidence type="ECO:0000256" key="3">
    <source>
        <dbReference type="ARBA" id="ARBA00022538"/>
    </source>
</evidence>
<dbReference type="GO" id="GO:0005228">
    <property type="term" value="F:intracellular sodium-activated potassium channel activity"/>
    <property type="evidence" value="ECO:0007669"/>
    <property type="project" value="TreeGrafter"/>
</dbReference>
<evidence type="ECO:0000256" key="10">
    <source>
        <dbReference type="ARBA" id="ARBA00023303"/>
    </source>
</evidence>
<keyword evidence="4 13" id="KW-0812">Transmembrane</keyword>
<keyword evidence="8" id="KW-0406">Ion transport</keyword>
<dbReference type="Pfam" id="PF03493">
    <property type="entry name" value="BK_channel_a"/>
    <property type="match status" value="1"/>
</dbReference>
<evidence type="ECO:0000256" key="6">
    <source>
        <dbReference type="ARBA" id="ARBA00022958"/>
    </source>
</evidence>
<keyword evidence="5" id="KW-0631">Potassium channel</keyword>
<proteinExistence type="predicted"/>
<dbReference type="OMA" id="GMCSIEH"/>
<accession>A0A7I4YF16</accession>
<evidence type="ECO:0000256" key="9">
    <source>
        <dbReference type="ARBA" id="ARBA00023136"/>
    </source>
</evidence>
<feature type="transmembrane region" description="Helical" evidence="13">
    <location>
        <begin position="55"/>
        <end position="74"/>
    </location>
</feature>
<dbReference type="Pfam" id="PF07885">
    <property type="entry name" value="Ion_trans_2"/>
    <property type="match status" value="1"/>
</dbReference>
<feature type="transmembrane region" description="Helical" evidence="13">
    <location>
        <begin position="253"/>
        <end position="271"/>
    </location>
</feature>
<dbReference type="PANTHER" id="PTHR10027">
    <property type="entry name" value="CALCIUM-ACTIVATED POTASSIUM CHANNEL ALPHA CHAIN"/>
    <property type="match status" value="1"/>
</dbReference>
<evidence type="ECO:0000313" key="15">
    <source>
        <dbReference type="Proteomes" id="UP000025227"/>
    </source>
</evidence>
<dbReference type="AlphaFoldDB" id="A0A7I4YF16"/>
<evidence type="ECO:0000256" key="13">
    <source>
        <dbReference type="SAM" id="Phobius"/>
    </source>
</evidence>
<feature type="domain" description="RCK N-terminal" evidence="14">
    <location>
        <begin position="300"/>
        <end position="436"/>
    </location>
</feature>
<keyword evidence="7 13" id="KW-1133">Transmembrane helix</keyword>
<dbReference type="FunFam" id="3.40.50.720:FF:000011">
    <property type="entry name" value="Potassium channel subfamily T member 1"/>
    <property type="match status" value="1"/>
</dbReference>
<dbReference type="SUPFAM" id="SSF81324">
    <property type="entry name" value="Voltage-gated potassium channels"/>
    <property type="match status" value="1"/>
</dbReference>
<feature type="region of interest" description="Disordered" evidence="12">
    <location>
        <begin position="640"/>
        <end position="662"/>
    </location>
</feature>
<feature type="transmembrane region" description="Helical" evidence="13">
    <location>
        <begin position="134"/>
        <end position="156"/>
    </location>
</feature>
<protein>
    <submittedName>
        <fullName evidence="16">Potassium channel subfamily T member 1</fullName>
    </submittedName>
</protein>
<evidence type="ECO:0000256" key="1">
    <source>
        <dbReference type="ARBA" id="ARBA00004141"/>
    </source>
</evidence>
<keyword evidence="6" id="KW-0630">Potassium</keyword>
<sequence>MAGEKNNGKSTSELAEMEPISDKIVRAQAGEKVSIKGRLQQYFIEDKKTSYRIRLFNVFIKTLSCVLYCVRVVHDSRLLPAEHHYKEGEIKYDYLFWVGRNTYLWLIQTFVALVSLSETIIVFYISYEWNICRLFVNAHFLLELVTSFPFIITIFFRDLRIMYVPVFLNCWLAKGSLHSMMNDLNRGSLVKHSALFRHLLILFSTLICLIFTGMCSIEHLQRAGERQFDLFTSFYFVMVTFSTVGYGDWYPDTWMSRLCVIILICVALVLLPSQLEALGQTWIARQKCGSDYSGGFSKNEKHVVVTITHLEMELVRDFLDEFYAHHENKRVHVILLSPAELDDPTRLLLKFPLYSERVHYVRGTALRDENLERARLGDAQACFILSARHQDKKIITDEHTILRSWAVKDFAPHVKQYVQIFRPETKMHVEHAEVLICEDEFKYALLANNCICPGISTFITLLMHTSKGDEGKKSSEPWHKVYGFHSGNEIYMIKAEDSKFFGSFIGKSFTCASYCAHNRYGVGLIAVKSDEPNAKILLNPGGSHIIKSKDTLYYMALTNEESLYNFHKDLKDQKKKADLASTIANVGIETPYLESGLKRLNYMRKRLLRKAKTRDGEALIGGSVRVPSHHSHLSMEMLGESNDIQPTKPGTSSDSENEDSCDKCKGPCIKQRLQRSYPQVRTYIGTSNTVCHMLKQKRPICCLQLNEPCEHCPYTSAHEYGWSNKPIILAADRTSSGMYNLLIPLRAYYRQVHKLHPIVLLLELEETSSPSSSFLDAISYFPLIYWMHGKISVLDNLLRAGVSNAEHVVVVKEFASLAEEHLADCSTIITVQKIHRMFPRLRMITELTHTSNMRFVQFSANNPYSLAQSKFEKNEKKRGSHMPYMFRLPFAQGGVFSANMLDRLLYQAIIKPYVVTLTRLLLGIDQSSGSGYLSSMVITSEDLWIKTYGQLYKRLCSSGANIPLGIFRTKDMDTKTVSHEMEEKCHLVDVSQQELAVERRKEMLNHIRTRMRGMGMTEDDEESFDSVDPIECSNKISFVIINPTAELQLEAGDIIYVLCSPVKEDADSKLTNPKRGLRREQHIEEMTVDNVDNSVDHMSYDALSLP</sequence>
<dbReference type="PANTHER" id="PTHR10027:SF10">
    <property type="entry name" value="SLOWPOKE 2, ISOFORM D"/>
    <property type="match status" value="1"/>
</dbReference>
<evidence type="ECO:0000313" key="16">
    <source>
        <dbReference type="WBParaSite" id="HCON_00084890-00001"/>
    </source>
</evidence>
<evidence type="ECO:0000256" key="11">
    <source>
        <dbReference type="ARBA" id="ARBA00034430"/>
    </source>
</evidence>
<feature type="transmembrane region" description="Helical" evidence="13">
    <location>
        <begin position="195"/>
        <end position="216"/>
    </location>
</feature>
<evidence type="ECO:0000256" key="12">
    <source>
        <dbReference type="SAM" id="MobiDB-lite"/>
    </source>
</evidence>
<dbReference type="Gene3D" id="3.40.50.720">
    <property type="entry name" value="NAD(P)-binding Rossmann-like Domain"/>
    <property type="match status" value="2"/>
</dbReference>
<dbReference type="InterPro" id="IPR047871">
    <property type="entry name" value="K_chnl_Slo-like"/>
</dbReference>
<evidence type="ECO:0000256" key="2">
    <source>
        <dbReference type="ARBA" id="ARBA00022448"/>
    </source>
</evidence>
<dbReference type="GO" id="GO:0005886">
    <property type="term" value="C:plasma membrane"/>
    <property type="evidence" value="ECO:0007669"/>
    <property type="project" value="TreeGrafter"/>
</dbReference>
<dbReference type="InterPro" id="IPR003929">
    <property type="entry name" value="K_chnl_BK_asu"/>
</dbReference>
<feature type="transmembrane region" description="Helical" evidence="13">
    <location>
        <begin position="103"/>
        <end position="127"/>
    </location>
</feature>
<reference evidence="16" key="1">
    <citation type="submission" date="2020-12" db="UniProtKB">
        <authorList>
            <consortium name="WormBaseParasite"/>
        </authorList>
    </citation>
    <scope>IDENTIFICATION</scope>
    <source>
        <strain evidence="16">MHco3</strain>
    </source>
</reference>
<dbReference type="PROSITE" id="PS51201">
    <property type="entry name" value="RCK_N"/>
    <property type="match status" value="1"/>
</dbReference>
<comment type="subcellular location">
    <subcellularLocation>
        <location evidence="1">Membrane</location>
        <topology evidence="1">Multi-pass membrane protein</topology>
    </subcellularLocation>
</comment>
<dbReference type="Proteomes" id="UP000025227">
    <property type="component" value="Unplaced"/>
</dbReference>
<dbReference type="FunFam" id="3.40.50.720:FF:000034">
    <property type="entry name" value="Potassium channel subfamily T member 1"/>
    <property type="match status" value="1"/>
</dbReference>
<evidence type="ECO:0000256" key="8">
    <source>
        <dbReference type="ARBA" id="ARBA00023065"/>
    </source>
</evidence>
<dbReference type="Gene3D" id="1.10.287.70">
    <property type="match status" value="1"/>
</dbReference>
<keyword evidence="2" id="KW-0813">Transport</keyword>
<feature type="compositionally biased region" description="Polar residues" evidence="12">
    <location>
        <begin position="642"/>
        <end position="654"/>
    </location>
</feature>
<feature type="transmembrane region" description="Helical" evidence="13">
    <location>
        <begin position="228"/>
        <end position="247"/>
    </location>
</feature>
<keyword evidence="15" id="KW-1185">Reference proteome</keyword>
<organism evidence="15 16">
    <name type="scientific">Haemonchus contortus</name>
    <name type="common">Barber pole worm</name>
    <dbReference type="NCBI Taxonomy" id="6289"/>
    <lineage>
        <taxon>Eukaryota</taxon>
        <taxon>Metazoa</taxon>
        <taxon>Ecdysozoa</taxon>
        <taxon>Nematoda</taxon>
        <taxon>Chromadorea</taxon>
        <taxon>Rhabditida</taxon>
        <taxon>Rhabditina</taxon>
        <taxon>Rhabditomorpha</taxon>
        <taxon>Strongyloidea</taxon>
        <taxon>Trichostrongylidae</taxon>
        <taxon>Haemonchus</taxon>
    </lineage>
</organism>
<dbReference type="FunFam" id="1.10.287.70:FF:000188">
    <property type="entry name" value="SLOwpoke potassium channel family"/>
    <property type="match status" value="1"/>
</dbReference>
<evidence type="ECO:0000259" key="14">
    <source>
        <dbReference type="PROSITE" id="PS51201"/>
    </source>
</evidence>
<keyword evidence="3" id="KW-0633">Potassium transport</keyword>